<name>A0A5P2C3Y5_STRVZ</name>
<dbReference type="OrthoDB" id="581105at2"/>
<sequence>MTHGGGPVSAGEIHGTVAGAPSRDAPTTGSQTSWEGLRRLVDDRTGRRAGRDAPVPREHRGTAVGSVDELSRAVTEDPEFGRRLIEGLLRFRPAEAAPADRPPLPVPHQLPLDRPGFVGRGGELAELDQLLGERRRTGPDTAVISSVGGAPGVGKTALMVHWAHRSRDAFPDGQLYVNLRGYGPGIPLEPAEVLADFLHALDVAPPKVPQELEPRAAMFRTLLHERKMLLLLDNARDTAQVLPLLPGSATCVVIVTSRNRLQGLVGTYGARSIRLDTLSERESVELLTGIVGGDRVLHEPGAVEELAAGCGHLPLALSIVGERVAAYPQWPIADLLEGLGDERHRLDAFAADGEDTGAEQREVRAAFSWSYRALGAGSARCFRILGLHPTGEFSLLAAAAATGDSRARTHVYLRGLIDCHLLEQVAPDRFRFHDLIHDYAAERAYEEESQASRDESIRRCLLWYLHTADAANRQLMPHRRAIDLDALPDRCEPLRFADGAQALTWCDTERTHLIALVRQAVACEQDAVAWQLPVVLWSFFNVRKLMSDWIVTHELGLRGARRSGCHKGEAWTLNSLGNAYRGTLEFDKAVEVWEQALAIRRRIGDKYGEGTSLNNLAGALRRMHRMEDSIRCSKKALAIHREIRDRWNEGIDLNSLGTAYRDLGRIEQAIAYWLDALVIQREIKDLFGQGTSLNHLGEAYRTAGRDDEAVATFDEALRIRRSFGDEPGAATTAVNLGATLAAMGRPKEAAVYYSLALKDLERLGDPRTESVKEAIRALDEDIAPWSPEP</sequence>
<protein>
    <submittedName>
        <fullName evidence="3">Cytochrome C</fullName>
    </submittedName>
</protein>
<evidence type="ECO:0000256" key="2">
    <source>
        <dbReference type="SAM" id="MobiDB-lite"/>
    </source>
</evidence>
<dbReference type="InterPro" id="IPR011990">
    <property type="entry name" value="TPR-like_helical_dom_sf"/>
</dbReference>
<dbReference type="InterPro" id="IPR027417">
    <property type="entry name" value="P-loop_NTPase"/>
</dbReference>
<dbReference type="SUPFAM" id="SSF48452">
    <property type="entry name" value="TPR-like"/>
    <property type="match status" value="1"/>
</dbReference>
<feature type="region of interest" description="Disordered" evidence="2">
    <location>
        <begin position="1"/>
        <end position="76"/>
    </location>
</feature>
<dbReference type="InterPro" id="IPR019734">
    <property type="entry name" value="TPR_rpt"/>
</dbReference>
<feature type="repeat" description="TPR" evidence="1">
    <location>
        <begin position="690"/>
        <end position="723"/>
    </location>
</feature>
<dbReference type="PANTHER" id="PTHR47691">
    <property type="entry name" value="REGULATOR-RELATED"/>
    <property type="match status" value="1"/>
</dbReference>
<dbReference type="Proteomes" id="UP000322927">
    <property type="component" value="Chromosome"/>
</dbReference>
<evidence type="ECO:0000313" key="3">
    <source>
        <dbReference type="EMBL" id="QES37342.1"/>
    </source>
</evidence>
<reference evidence="3 4" key="1">
    <citation type="submission" date="2018-05" db="EMBL/GenBank/DDBJ databases">
        <title>Streptomyces venezuelae.</title>
        <authorList>
            <person name="Kim W."/>
            <person name="Lee N."/>
            <person name="Cho B.-K."/>
        </authorList>
    </citation>
    <scope>NUCLEOTIDE SEQUENCE [LARGE SCALE GENOMIC DNA]</scope>
    <source>
        <strain evidence="3 4">ATCC 14584</strain>
    </source>
</reference>
<dbReference type="PROSITE" id="PS50005">
    <property type="entry name" value="TPR"/>
    <property type="match status" value="2"/>
</dbReference>
<dbReference type="PANTHER" id="PTHR47691:SF3">
    <property type="entry name" value="HTH-TYPE TRANSCRIPTIONAL REGULATOR RV0890C-RELATED"/>
    <property type="match status" value="1"/>
</dbReference>
<dbReference type="Gene3D" id="1.25.40.10">
    <property type="entry name" value="Tetratricopeptide repeat domain"/>
    <property type="match status" value="1"/>
</dbReference>
<organism evidence="3 4">
    <name type="scientific">Streptomyces venezuelae</name>
    <dbReference type="NCBI Taxonomy" id="54571"/>
    <lineage>
        <taxon>Bacteria</taxon>
        <taxon>Bacillati</taxon>
        <taxon>Actinomycetota</taxon>
        <taxon>Actinomycetes</taxon>
        <taxon>Kitasatosporales</taxon>
        <taxon>Streptomycetaceae</taxon>
        <taxon>Streptomyces</taxon>
    </lineage>
</organism>
<dbReference type="EMBL" id="CP029192">
    <property type="protein sequence ID" value="QES37342.1"/>
    <property type="molecule type" value="Genomic_DNA"/>
</dbReference>
<feature type="compositionally biased region" description="Polar residues" evidence="2">
    <location>
        <begin position="25"/>
        <end position="34"/>
    </location>
</feature>
<dbReference type="Pfam" id="PF13374">
    <property type="entry name" value="TPR_10"/>
    <property type="match status" value="1"/>
</dbReference>
<dbReference type="PRINTS" id="PR00364">
    <property type="entry name" value="DISEASERSIST"/>
</dbReference>
<dbReference type="AlphaFoldDB" id="A0A5P2C3Y5"/>
<dbReference type="SMART" id="SM00028">
    <property type="entry name" value="TPR"/>
    <property type="match status" value="5"/>
</dbReference>
<dbReference type="GO" id="GO:0043531">
    <property type="term" value="F:ADP binding"/>
    <property type="evidence" value="ECO:0007669"/>
    <property type="project" value="InterPro"/>
</dbReference>
<proteinExistence type="predicted"/>
<accession>A0A5P2C3Y5</accession>
<dbReference type="Gene3D" id="3.40.50.300">
    <property type="entry name" value="P-loop containing nucleotide triphosphate hydrolases"/>
    <property type="match status" value="1"/>
</dbReference>
<dbReference type="SUPFAM" id="SSF52540">
    <property type="entry name" value="P-loop containing nucleoside triphosphate hydrolases"/>
    <property type="match status" value="1"/>
</dbReference>
<evidence type="ECO:0000256" key="1">
    <source>
        <dbReference type="PROSITE-ProRule" id="PRU00339"/>
    </source>
</evidence>
<gene>
    <name evidence="3" type="ORF">DEJ48_31570</name>
</gene>
<evidence type="ECO:0000313" key="4">
    <source>
        <dbReference type="Proteomes" id="UP000322927"/>
    </source>
</evidence>
<dbReference type="Pfam" id="PF13424">
    <property type="entry name" value="TPR_12"/>
    <property type="match status" value="2"/>
</dbReference>
<feature type="repeat" description="TPR" evidence="1">
    <location>
        <begin position="570"/>
        <end position="603"/>
    </location>
</feature>
<feature type="compositionally biased region" description="Basic and acidic residues" evidence="2">
    <location>
        <begin position="36"/>
        <end position="61"/>
    </location>
</feature>
<keyword evidence="1" id="KW-0802">TPR repeat</keyword>